<name>A0A4T3F538_9SPHN</name>
<dbReference type="Pfam" id="PF03544">
    <property type="entry name" value="TonB_C"/>
    <property type="match status" value="1"/>
</dbReference>
<keyword evidence="3" id="KW-0813">Transport</keyword>
<keyword evidence="9" id="KW-0472">Membrane</keyword>
<evidence type="ECO:0000256" key="8">
    <source>
        <dbReference type="ARBA" id="ARBA00022989"/>
    </source>
</evidence>
<feature type="compositionally biased region" description="Polar residues" evidence="10">
    <location>
        <begin position="128"/>
        <end position="142"/>
    </location>
</feature>
<dbReference type="GO" id="GO:0098797">
    <property type="term" value="C:plasma membrane protein complex"/>
    <property type="evidence" value="ECO:0007669"/>
    <property type="project" value="TreeGrafter"/>
</dbReference>
<dbReference type="NCBIfam" id="TIGR01352">
    <property type="entry name" value="tonB_Cterm"/>
    <property type="match status" value="1"/>
</dbReference>
<dbReference type="InterPro" id="IPR006260">
    <property type="entry name" value="TonB/TolA_C"/>
</dbReference>
<evidence type="ECO:0000256" key="7">
    <source>
        <dbReference type="ARBA" id="ARBA00022927"/>
    </source>
</evidence>
<dbReference type="Proteomes" id="UP000309389">
    <property type="component" value="Unassembled WGS sequence"/>
</dbReference>
<evidence type="ECO:0000256" key="1">
    <source>
        <dbReference type="ARBA" id="ARBA00004383"/>
    </source>
</evidence>
<comment type="subcellular location">
    <subcellularLocation>
        <location evidence="1">Cell inner membrane</location>
        <topology evidence="1">Single-pass membrane protein</topology>
        <orientation evidence="1">Periplasmic side</orientation>
    </subcellularLocation>
</comment>
<dbReference type="RefSeq" id="WP_136692280.1">
    <property type="nucleotide sequence ID" value="NZ_SSHH01000001.1"/>
</dbReference>
<dbReference type="GO" id="GO:0031992">
    <property type="term" value="F:energy transducer activity"/>
    <property type="evidence" value="ECO:0007669"/>
    <property type="project" value="TreeGrafter"/>
</dbReference>
<evidence type="ECO:0000256" key="4">
    <source>
        <dbReference type="ARBA" id="ARBA00022475"/>
    </source>
</evidence>
<keyword evidence="13" id="KW-1185">Reference proteome</keyword>
<sequence length="250" mass="26462">MSAAGILPGIVPNWRLALGAAAAGHLALGGVLAIQRGEQAVALPDPVMVIELAAGAAPPPAPQPEDAPQPLAEELPQMVVPRIEAPRIDAPLPPDPVTLPTPQPVRLAARAQHVPQPVTPAPRLSAPRAQSQAPATATANSGTGPGSDPRAQQEQSDWYALVAAHLERNKRYPREARRDGLQGTPTVRFTVDRRGRVTDIAIRNSSGHPALDEATIALLRRVSPLPAMPRSMERDSVTISLPIEYSLSRK</sequence>
<proteinExistence type="inferred from homology"/>
<evidence type="ECO:0000256" key="5">
    <source>
        <dbReference type="ARBA" id="ARBA00022519"/>
    </source>
</evidence>
<dbReference type="PANTHER" id="PTHR33446:SF2">
    <property type="entry name" value="PROTEIN TONB"/>
    <property type="match status" value="1"/>
</dbReference>
<keyword evidence="7" id="KW-0653">Protein transport</keyword>
<evidence type="ECO:0000259" key="11">
    <source>
        <dbReference type="PROSITE" id="PS52015"/>
    </source>
</evidence>
<keyword evidence="6" id="KW-0812">Transmembrane</keyword>
<evidence type="ECO:0000256" key="10">
    <source>
        <dbReference type="SAM" id="MobiDB-lite"/>
    </source>
</evidence>
<dbReference type="InterPro" id="IPR051045">
    <property type="entry name" value="TonB-dependent_transducer"/>
</dbReference>
<dbReference type="SUPFAM" id="SSF74653">
    <property type="entry name" value="TolA/TonB C-terminal domain"/>
    <property type="match status" value="1"/>
</dbReference>
<gene>
    <name evidence="12" type="ORF">E5222_03290</name>
</gene>
<evidence type="ECO:0000256" key="3">
    <source>
        <dbReference type="ARBA" id="ARBA00022448"/>
    </source>
</evidence>
<keyword evidence="5" id="KW-0997">Cell inner membrane</keyword>
<dbReference type="AlphaFoldDB" id="A0A4T3F538"/>
<dbReference type="GO" id="GO:0015031">
    <property type="term" value="P:protein transport"/>
    <property type="evidence" value="ECO:0007669"/>
    <property type="project" value="UniProtKB-KW"/>
</dbReference>
<accession>A0A4T3F538</accession>
<reference evidence="12 13" key="1">
    <citation type="submission" date="2019-04" db="EMBL/GenBank/DDBJ databases">
        <title>Altererythrobacter aquimixticola sp. nov., isolated from sediment of junction between the ocean and a freshwater spring.</title>
        <authorList>
            <person name="Yoon J.-H."/>
        </authorList>
    </citation>
    <scope>NUCLEOTIDE SEQUENCE [LARGE SCALE GENOMIC DNA]</scope>
    <source>
        <strain evidence="12 13">SSKS-13</strain>
    </source>
</reference>
<protein>
    <submittedName>
        <fullName evidence="12">Energy transducer TonB</fullName>
    </submittedName>
</protein>
<dbReference type="PANTHER" id="PTHR33446">
    <property type="entry name" value="PROTEIN TONB-RELATED"/>
    <property type="match status" value="1"/>
</dbReference>
<comment type="similarity">
    <text evidence="2">Belongs to the TonB family.</text>
</comment>
<dbReference type="PROSITE" id="PS52015">
    <property type="entry name" value="TONB_CTD"/>
    <property type="match status" value="1"/>
</dbReference>
<keyword evidence="8" id="KW-1133">Transmembrane helix</keyword>
<organism evidence="12 13">
    <name type="scientific">Alteraurantiacibacter aquimixticola</name>
    <dbReference type="NCBI Taxonomy" id="2489173"/>
    <lineage>
        <taxon>Bacteria</taxon>
        <taxon>Pseudomonadati</taxon>
        <taxon>Pseudomonadota</taxon>
        <taxon>Alphaproteobacteria</taxon>
        <taxon>Sphingomonadales</taxon>
        <taxon>Erythrobacteraceae</taxon>
        <taxon>Alteraurantiacibacter</taxon>
    </lineage>
</organism>
<feature type="domain" description="TonB C-terminal" evidence="11">
    <location>
        <begin position="157"/>
        <end position="250"/>
    </location>
</feature>
<dbReference type="InterPro" id="IPR037682">
    <property type="entry name" value="TonB_C"/>
</dbReference>
<comment type="caution">
    <text evidence="12">The sequence shown here is derived from an EMBL/GenBank/DDBJ whole genome shotgun (WGS) entry which is preliminary data.</text>
</comment>
<evidence type="ECO:0000313" key="12">
    <source>
        <dbReference type="EMBL" id="TIX51494.1"/>
    </source>
</evidence>
<evidence type="ECO:0000256" key="6">
    <source>
        <dbReference type="ARBA" id="ARBA00022692"/>
    </source>
</evidence>
<evidence type="ECO:0000256" key="2">
    <source>
        <dbReference type="ARBA" id="ARBA00006555"/>
    </source>
</evidence>
<dbReference type="EMBL" id="SSHH01000001">
    <property type="protein sequence ID" value="TIX51494.1"/>
    <property type="molecule type" value="Genomic_DNA"/>
</dbReference>
<keyword evidence="4" id="KW-1003">Cell membrane</keyword>
<dbReference type="GO" id="GO:0055085">
    <property type="term" value="P:transmembrane transport"/>
    <property type="evidence" value="ECO:0007669"/>
    <property type="project" value="InterPro"/>
</dbReference>
<evidence type="ECO:0000256" key="9">
    <source>
        <dbReference type="ARBA" id="ARBA00023136"/>
    </source>
</evidence>
<dbReference type="Gene3D" id="3.30.1150.10">
    <property type="match status" value="1"/>
</dbReference>
<feature type="region of interest" description="Disordered" evidence="10">
    <location>
        <begin position="117"/>
        <end position="155"/>
    </location>
</feature>
<dbReference type="OrthoDB" id="9792439at2"/>
<evidence type="ECO:0000313" key="13">
    <source>
        <dbReference type="Proteomes" id="UP000309389"/>
    </source>
</evidence>